<dbReference type="Proteomes" id="UP001595908">
    <property type="component" value="Unassembled WGS sequence"/>
</dbReference>
<evidence type="ECO:0000313" key="2">
    <source>
        <dbReference type="EMBL" id="MFC4977838.1"/>
    </source>
</evidence>
<evidence type="ECO:0000313" key="3">
    <source>
        <dbReference type="Proteomes" id="UP001595908"/>
    </source>
</evidence>
<dbReference type="InterPro" id="IPR047722">
    <property type="entry name" value="STM4015-like"/>
</dbReference>
<proteinExistence type="predicted"/>
<accession>A0ABV9V342</accession>
<dbReference type="SUPFAM" id="SSF52047">
    <property type="entry name" value="RNI-like"/>
    <property type="match status" value="1"/>
</dbReference>
<organism evidence="2 3">
    <name type="scientific">Streptomyces atroolivaceus</name>
    <dbReference type="NCBI Taxonomy" id="66869"/>
    <lineage>
        <taxon>Bacteria</taxon>
        <taxon>Bacillati</taxon>
        <taxon>Actinomycetota</taxon>
        <taxon>Actinomycetes</taxon>
        <taxon>Kitasatosporales</taxon>
        <taxon>Streptomycetaceae</taxon>
        <taxon>Streptomyces</taxon>
    </lineage>
</organism>
<dbReference type="RefSeq" id="WP_208860984.1">
    <property type="nucleotide sequence ID" value="NZ_JBFAGR010000002.1"/>
</dbReference>
<dbReference type="GeneID" id="31231742"/>
<dbReference type="EMBL" id="JBHSJE010000001">
    <property type="protein sequence ID" value="MFC4977838.1"/>
    <property type="molecule type" value="Genomic_DNA"/>
</dbReference>
<evidence type="ECO:0000256" key="1">
    <source>
        <dbReference type="SAM" id="MobiDB-lite"/>
    </source>
</evidence>
<reference evidence="3" key="1">
    <citation type="journal article" date="2019" name="Int. J. Syst. Evol. Microbiol.">
        <title>The Global Catalogue of Microorganisms (GCM) 10K type strain sequencing project: providing services to taxonomists for standard genome sequencing and annotation.</title>
        <authorList>
            <consortium name="The Broad Institute Genomics Platform"/>
            <consortium name="The Broad Institute Genome Sequencing Center for Infectious Disease"/>
            <person name="Wu L."/>
            <person name="Ma J."/>
        </authorList>
    </citation>
    <scope>NUCLEOTIDE SEQUENCE [LARGE SCALE GENOMIC DNA]</scope>
    <source>
        <strain evidence="3">ICMP 257</strain>
    </source>
</reference>
<dbReference type="NCBIfam" id="NF038076">
    <property type="entry name" value="fam_STM4015"/>
    <property type="match status" value="1"/>
</dbReference>
<dbReference type="InterPro" id="IPR032675">
    <property type="entry name" value="LRR_dom_sf"/>
</dbReference>
<dbReference type="Gene3D" id="3.80.10.10">
    <property type="entry name" value="Ribonuclease Inhibitor"/>
    <property type="match status" value="1"/>
</dbReference>
<feature type="region of interest" description="Disordered" evidence="1">
    <location>
        <begin position="291"/>
        <end position="313"/>
    </location>
</feature>
<keyword evidence="3" id="KW-1185">Reference proteome</keyword>
<comment type="caution">
    <text evidence="2">The sequence shown here is derived from an EMBL/GenBank/DDBJ whole genome shotgun (WGS) entry which is preliminary data.</text>
</comment>
<name>A0ABV9V342_STRAZ</name>
<sequence>MDHVQHLNGLPALTFPQFTHSARLPAAGAAAWRIELEDRDGDEASDVYWERFLTAMPAEDVRALIIGYPWYTEHGLGSMTEEITEASSRLVNLEALFLGDIVSEQSELSWMEQSDVAPVLEAYPRLRELAVRGSSGLAFPAVRHEALRTLRFECGGLPAEVVRGVLDSDLPALEHLELWLGDEYYGCDTTLEDLAPLLDGTRFPALRHLGLQNSTFQDDIAAAVAHAPVVARLESLSLSLGTLGDTGAEALLNGQPLTHLRSLDLHHHFLSDAMMLRIWEALEPAGVRVDLSGREDADEDEDDDGGRYVAAAE</sequence>
<gene>
    <name evidence="2" type="ORF">ACFPL4_05600</name>
</gene>
<protein>
    <submittedName>
        <fullName evidence="2">STM4015 family protein</fullName>
    </submittedName>
</protein>